<dbReference type="PANTHER" id="PTHR48475">
    <property type="entry name" value="RIBONUCLEASE H"/>
    <property type="match status" value="1"/>
</dbReference>
<keyword evidence="4" id="KW-1185">Reference proteome</keyword>
<comment type="caution">
    <text evidence="3">The sequence shown here is derived from an EMBL/GenBank/DDBJ whole genome shotgun (WGS) entry which is preliminary data.</text>
</comment>
<protein>
    <recommendedName>
        <fullName evidence="2">Integrase catalytic domain-containing protein</fullName>
    </recommendedName>
</protein>
<dbReference type="GO" id="GO:0003676">
    <property type="term" value="F:nucleic acid binding"/>
    <property type="evidence" value="ECO:0007669"/>
    <property type="project" value="InterPro"/>
</dbReference>
<evidence type="ECO:0000313" key="4">
    <source>
        <dbReference type="Proteomes" id="UP001454036"/>
    </source>
</evidence>
<dbReference type="Gene3D" id="3.30.420.10">
    <property type="entry name" value="Ribonuclease H-like superfamily/Ribonuclease H"/>
    <property type="match status" value="1"/>
</dbReference>
<organism evidence="3 4">
    <name type="scientific">Lithospermum erythrorhizon</name>
    <name type="common">Purple gromwell</name>
    <name type="synonym">Lithospermum officinale var. erythrorhizon</name>
    <dbReference type="NCBI Taxonomy" id="34254"/>
    <lineage>
        <taxon>Eukaryota</taxon>
        <taxon>Viridiplantae</taxon>
        <taxon>Streptophyta</taxon>
        <taxon>Embryophyta</taxon>
        <taxon>Tracheophyta</taxon>
        <taxon>Spermatophyta</taxon>
        <taxon>Magnoliopsida</taxon>
        <taxon>eudicotyledons</taxon>
        <taxon>Gunneridae</taxon>
        <taxon>Pentapetalae</taxon>
        <taxon>asterids</taxon>
        <taxon>lamiids</taxon>
        <taxon>Boraginales</taxon>
        <taxon>Boraginaceae</taxon>
        <taxon>Boraginoideae</taxon>
        <taxon>Lithospermeae</taxon>
        <taxon>Lithospermum</taxon>
    </lineage>
</organism>
<dbReference type="GO" id="GO:0015074">
    <property type="term" value="P:DNA integration"/>
    <property type="evidence" value="ECO:0007669"/>
    <property type="project" value="InterPro"/>
</dbReference>
<evidence type="ECO:0000256" key="1">
    <source>
        <dbReference type="SAM" id="MobiDB-lite"/>
    </source>
</evidence>
<dbReference type="EMBL" id="BAABME010015939">
    <property type="protein sequence ID" value="GAA0143733.1"/>
    <property type="molecule type" value="Genomic_DNA"/>
</dbReference>
<feature type="domain" description="Integrase catalytic" evidence="2">
    <location>
        <begin position="192"/>
        <end position="288"/>
    </location>
</feature>
<evidence type="ECO:0000313" key="3">
    <source>
        <dbReference type="EMBL" id="GAA0143733.1"/>
    </source>
</evidence>
<sequence>MVESTHAPDDGAPELINLVEAAEQKVWLLYVDSASNPGGSGAGILLWSPEGKKIEYALRFAFMAMNNEAKIRSCHMEHVPRERNQKADRLSQMGTTQYGRLPDCTTVKWVAEEAFRMKEVMDNSPDELEVYPDGWGPLPEVLSRPTTEVCHPGGRDDGGRRDAWGHQRKSPITEDPMIGNILAICSQGCPGPCPEVTDNGTQFTARKIEGLCLELDKEHRTTSMSQPQTNGQVEVMNPVIFKGVKKRIQEEGGCWDEKIPTVLWSFRTTSNPITGDALLPMEIYLETSRVSYYDELANEQRLWLNLDLLEESRVAAVDKMARYKGNIATHYNKRVRARKFLRVVGPVTYELETLEGCQVPRSWNACHLRKYYV</sequence>
<dbReference type="PANTHER" id="PTHR48475:SF1">
    <property type="entry name" value="RNASE H TYPE-1 DOMAIN-CONTAINING PROTEIN"/>
    <property type="match status" value="1"/>
</dbReference>
<proteinExistence type="predicted"/>
<accession>A0AAV3P178</accession>
<reference evidence="3 4" key="1">
    <citation type="submission" date="2024-01" db="EMBL/GenBank/DDBJ databases">
        <title>The complete chloroplast genome sequence of Lithospermum erythrorhizon: insights into the phylogenetic relationship among Boraginaceae species and the maternal lineages of purple gromwells.</title>
        <authorList>
            <person name="Okada T."/>
            <person name="Watanabe K."/>
        </authorList>
    </citation>
    <scope>NUCLEOTIDE SEQUENCE [LARGE SCALE GENOMIC DNA]</scope>
</reference>
<evidence type="ECO:0000259" key="2">
    <source>
        <dbReference type="PROSITE" id="PS50994"/>
    </source>
</evidence>
<name>A0AAV3P178_LITER</name>
<dbReference type="SUPFAM" id="SSF53098">
    <property type="entry name" value="Ribonuclease H-like"/>
    <property type="match status" value="1"/>
</dbReference>
<feature type="region of interest" description="Disordered" evidence="1">
    <location>
        <begin position="144"/>
        <end position="164"/>
    </location>
</feature>
<dbReference type="PROSITE" id="PS50994">
    <property type="entry name" value="INTEGRASE"/>
    <property type="match status" value="1"/>
</dbReference>
<dbReference type="InterPro" id="IPR012337">
    <property type="entry name" value="RNaseH-like_sf"/>
</dbReference>
<feature type="compositionally biased region" description="Basic and acidic residues" evidence="1">
    <location>
        <begin position="153"/>
        <end position="164"/>
    </location>
</feature>
<dbReference type="InterPro" id="IPR001584">
    <property type="entry name" value="Integrase_cat-core"/>
</dbReference>
<dbReference type="InterPro" id="IPR036397">
    <property type="entry name" value="RNaseH_sf"/>
</dbReference>
<dbReference type="AlphaFoldDB" id="A0AAV3P178"/>
<dbReference type="Proteomes" id="UP001454036">
    <property type="component" value="Unassembled WGS sequence"/>
</dbReference>
<gene>
    <name evidence="3" type="ORF">LIER_35798</name>
</gene>